<organism evidence="2 3">
    <name type="scientific">Pandoraea anhela</name>
    <dbReference type="NCBI Taxonomy" id="2508295"/>
    <lineage>
        <taxon>Bacteria</taxon>
        <taxon>Pseudomonadati</taxon>
        <taxon>Pseudomonadota</taxon>
        <taxon>Betaproteobacteria</taxon>
        <taxon>Burkholderiales</taxon>
        <taxon>Burkholderiaceae</taxon>
        <taxon>Pandoraea</taxon>
    </lineage>
</organism>
<feature type="compositionally biased region" description="Polar residues" evidence="1">
    <location>
        <begin position="1"/>
        <end position="45"/>
    </location>
</feature>
<feature type="region of interest" description="Disordered" evidence="1">
    <location>
        <begin position="1"/>
        <end position="84"/>
    </location>
</feature>
<dbReference type="EMBL" id="CABPSB010000001">
    <property type="protein sequence ID" value="VVD59601.1"/>
    <property type="molecule type" value="Genomic_DNA"/>
</dbReference>
<feature type="compositionally biased region" description="Low complexity" evidence="1">
    <location>
        <begin position="46"/>
        <end position="57"/>
    </location>
</feature>
<dbReference type="Proteomes" id="UP000406256">
    <property type="component" value="Unassembled WGS sequence"/>
</dbReference>
<evidence type="ECO:0000313" key="2">
    <source>
        <dbReference type="EMBL" id="VVD59601.1"/>
    </source>
</evidence>
<accession>A0A5E4RA18</accession>
<gene>
    <name evidence="2" type="ORF">PAN31108_00037</name>
</gene>
<reference evidence="2 3" key="1">
    <citation type="submission" date="2019-08" db="EMBL/GenBank/DDBJ databases">
        <authorList>
            <person name="Peeters C."/>
        </authorList>
    </citation>
    <scope>NUCLEOTIDE SEQUENCE [LARGE SCALE GENOMIC DNA]</scope>
    <source>
        <strain evidence="2 3">LMG 31108</strain>
    </source>
</reference>
<dbReference type="AlphaFoldDB" id="A0A5E4RA18"/>
<evidence type="ECO:0000313" key="3">
    <source>
        <dbReference type="Proteomes" id="UP000406256"/>
    </source>
</evidence>
<proteinExistence type="predicted"/>
<keyword evidence="3" id="KW-1185">Reference proteome</keyword>
<name>A0A5E4RA18_9BURK</name>
<sequence>MRLRSSPSDQAASSGTAQNSLQPAQPAQPTHSAPRQQGSPTVHAQSGSLSGLSAFASPRQPALRSAGASQQGPSAGQLPQGMPPQATALRTATLNPLLEMPLTHADVARLDSRLGTEMHGLSTLQKTAVWFGRLNTRNDYPHSMVEELNDAMSKGLSHVVWGSKPAQYLEQGVEGGIFPHVAKVQQDYGLSSRFVLIPVAQAARQDKGITFEGPSGWLINQEQMRATIAREKPLFTQFLRLRPDASVEEVYRAVLAHLPNMSYPRLDANMEVAATLLGFGRSNGAAASRSRHRHQSEINSFNTHVDNKLNEAYEAEADKGIARFPRLPQFTKYNSPETTALLNTYMGESRRIHAELSHTINACDAMVSDGESLERIEVARLLATLSSDAPLTNAPRHAAATPAAGRMA</sequence>
<evidence type="ECO:0000256" key="1">
    <source>
        <dbReference type="SAM" id="MobiDB-lite"/>
    </source>
</evidence>
<protein>
    <submittedName>
        <fullName evidence="2">Uncharacterized protein</fullName>
    </submittedName>
</protein>